<gene>
    <name evidence="3" type="ORF">F3Y22_tig00111769pilonHSYRG00268</name>
</gene>
<dbReference type="EMBL" id="VEPZ02001421">
    <property type="protein sequence ID" value="KAE8674017.1"/>
    <property type="molecule type" value="Genomic_DNA"/>
</dbReference>
<sequence length="344" mass="38948">MVKSSNFVESDSISASKATWDDDLTLTFCEICVKEVDAGNRPTTHLNTTGWENAVTFFKARTQKNYGKPQLKNKWDTLKKEWRLWNVLLKNSPGLGWCSFKRTIDATEEWWAEKLLENPDFKGFKKKGIEPRLNELLWKMFGDVTATGEPAWAVSSGVVPNGVSTEHAKPVEGSGDTNEHGTKNKEIPNLEVALDPSLETSSRGKRMLGVVHDKGKKSIPIRRSIGKTLAAQIEKLCQSMANQRKSMNEVVSPRSQYTISDAMDALRALENEIPKKHFLYFFATQIFQVPVKREMFLNLDQDIRAWWLQREYDEQNANARLSSLLSALSHGIQQFQPPPPPQGP</sequence>
<dbReference type="PANTHER" id="PTHR31704:SF37">
    <property type="entry name" value="HEAT SHOCK PROTEIN"/>
    <property type="match status" value="1"/>
</dbReference>
<dbReference type="PANTHER" id="PTHR31704">
    <property type="entry name" value="MYB/SANT-LIKE DNA-BINDING DOMAIN PROTEIN-RELATED"/>
    <property type="match status" value="1"/>
</dbReference>
<dbReference type="InterPro" id="IPR024752">
    <property type="entry name" value="Myb/SANT-like_dom"/>
</dbReference>
<protein>
    <recommendedName>
        <fullName evidence="2">Myb/SANT-like domain-containing protein</fullName>
    </recommendedName>
</protein>
<feature type="compositionally biased region" description="Basic and acidic residues" evidence="1">
    <location>
        <begin position="177"/>
        <end position="186"/>
    </location>
</feature>
<organism evidence="3 4">
    <name type="scientific">Hibiscus syriacus</name>
    <name type="common">Rose of Sharon</name>
    <dbReference type="NCBI Taxonomy" id="106335"/>
    <lineage>
        <taxon>Eukaryota</taxon>
        <taxon>Viridiplantae</taxon>
        <taxon>Streptophyta</taxon>
        <taxon>Embryophyta</taxon>
        <taxon>Tracheophyta</taxon>
        <taxon>Spermatophyta</taxon>
        <taxon>Magnoliopsida</taxon>
        <taxon>eudicotyledons</taxon>
        <taxon>Gunneridae</taxon>
        <taxon>Pentapetalae</taxon>
        <taxon>rosids</taxon>
        <taxon>malvids</taxon>
        <taxon>Malvales</taxon>
        <taxon>Malvaceae</taxon>
        <taxon>Malvoideae</taxon>
        <taxon>Hibiscus</taxon>
    </lineage>
</organism>
<dbReference type="OrthoDB" id="1910266at2759"/>
<accession>A0A6A2YFX7</accession>
<dbReference type="AlphaFoldDB" id="A0A6A2YFX7"/>
<evidence type="ECO:0000259" key="2">
    <source>
        <dbReference type="Pfam" id="PF12776"/>
    </source>
</evidence>
<reference evidence="3" key="1">
    <citation type="submission" date="2019-09" db="EMBL/GenBank/DDBJ databases">
        <title>Draft genome information of white flower Hibiscus syriacus.</title>
        <authorList>
            <person name="Kim Y.-M."/>
        </authorList>
    </citation>
    <scope>NUCLEOTIDE SEQUENCE [LARGE SCALE GENOMIC DNA]</scope>
    <source>
        <strain evidence="3">YM2019G1</strain>
    </source>
</reference>
<name>A0A6A2YFX7_HIBSY</name>
<feature type="domain" description="Myb/SANT-like" evidence="2">
    <location>
        <begin position="19"/>
        <end position="113"/>
    </location>
</feature>
<dbReference type="Pfam" id="PF12776">
    <property type="entry name" value="Myb_DNA-bind_3"/>
    <property type="match status" value="1"/>
</dbReference>
<keyword evidence="4" id="KW-1185">Reference proteome</keyword>
<evidence type="ECO:0000313" key="3">
    <source>
        <dbReference type="EMBL" id="KAE8674017.1"/>
    </source>
</evidence>
<comment type="caution">
    <text evidence="3">The sequence shown here is derived from an EMBL/GenBank/DDBJ whole genome shotgun (WGS) entry which is preliminary data.</text>
</comment>
<evidence type="ECO:0000313" key="4">
    <source>
        <dbReference type="Proteomes" id="UP000436088"/>
    </source>
</evidence>
<proteinExistence type="predicted"/>
<dbReference type="Proteomes" id="UP000436088">
    <property type="component" value="Unassembled WGS sequence"/>
</dbReference>
<feature type="region of interest" description="Disordered" evidence="1">
    <location>
        <begin position="165"/>
        <end position="186"/>
    </location>
</feature>
<evidence type="ECO:0000256" key="1">
    <source>
        <dbReference type="SAM" id="MobiDB-lite"/>
    </source>
</evidence>